<dbReference type="PANTHER" id="PTHR36926:SF1">
    <property type="entry name" value="COLICIN V PRODUCTION PROTEIN"/>
    <property type="match status" value="1"/>
</dbReference>
<dbReference type="PANTHER" id="PTHR36926">
    <property type="entry name" value="COLICIN V PRODUCTION PROTEIN"/>
    <property type="match status" value="1"/>
</dbReference>
<evidence type="ECO:0000256" key="2">
    <source>
        <dbReference type="ARBA" id="ARBA00022692"/>
    </source>
</evidence>
<name>A0ABS9NP26_9NEIS</name>
<dbReference type="EMBL" id="JAKOOW010000025">
    <property type="protein sequence ID" value="MCG6504322.1"/>
    <property type="molecule type" value="Genomic_DNA"/>
</dbReference>
<keyword evidence="3 6" id="KW-1133">Transmembrane helix</keyword>
<evidence type="ECO:0000313" key="8">
    <source>
        <dbReference type="Proteomes" id="UP001298424"/>
    </source>
</evidence>
<proteinExistence type="predicted"/>
<comment type="subcellular location">
    <subcellularLocation>
        <location evidence="1">Membrane</location>
        <topology evidence="1">Multi-pass membrane protein</topology>
    </subcellularLocation>
</comment>
<feature type="transmembrane region" description="Helical" evidence="6">
    <location>
        <begin position="37"/>
        <end position="55"/>
    </location>
</feature>
<evidence type="ECO:0000256" key="6">
    <source>
        <dbReference type="SAM" id="Phobius"/>
    </source>
</evidence>
<comment type="caution">
    <text evidence="7">The sequence shown here is derived from an EMBL/GenBank/DDBJ whole genome shotgun (WGS) entry which is preliminary data.</text>
</comment>
<feature type="region of interest" description="Disordered" evidence="5">
    <location>
        <begin position="163"/>
        <end position="187"/>
    </location>
</feature>
<dbReference type="Pfam" id="PF02674">
    <property type="entry name" value="Colicin_V"/>
    <property type="match status" value="1"/>
</dbReference>
<protein>
    <submittedName>
        <fullName evidence="7">CvpA family protein</fullName>
    </submittedName>
</protein>
<evidence type="ECO:0000256" key="3">
    <source>
        <dbReference type="ARBA" id="ARBA00022989"/>
    </source>
</evidence>
<dbReference type="InterPro" id="IPR003825">
    <property type="entry name" value="Colicin-V_CvpA"/>
</dbReference>
<gene>
    <name evidence="7" type="ORF">MB824_07420</name>
</gene>
<feature type="transmembrane region" description="Helical" evidence="6">
    <location>
        <begin position="103"/>
        <end position="125"/>
    </location>
</feature>
<reference evidence="7 8" key="1">
    <citation type="submission" date="2022-02" db="EMBL/GenBank/DDBJ databases">
        <title>Genome sequence data of Kingella unionensis sp. nov. strain CICC 24913 (CCUG 75125).</title>
        <authorList>
            <person name="Xiao M."/>
        </authorList>
    </citation>
    <scope>NUCLEOTIDE SEQUENCE [LARGE SCALE GENOMIC DNA]</scope>
    <source>
        <strain evidence="7 8">CICC 24913</strain>
    </source>
</reference>
<accession>A0ABS9NP26</accession>
<evidence type="ECO:0000256" key="4">
    <source>
        <dbReference type="ARBA" id="ARBA00023136"/>
    </source>
</evidence>
<dbReference type="RefSeq" id="WP_238747683.1">
    <property type="nucleotide sequence ID" value="NZ_JAKOOW010000025.1"/>
</dbReference>
<evidence type="ECO:0000313" key="7">
    <source>
        <dbReference type="EMBL" id="MCG6504322.1"/>
    </source>
</evidence>
<evidence type="ECO:0000256" key="1">
    <source>
        <dbReference type="ARBA" id="ARBA00004141"/>
    </source>
</evidence>
<organism evidence="7 8">
    <name type="scientific">Kingella pumchi</name>
    <dbReference type="NCBI Taxonomy" id="2779506"/>
    <lineage>
        <taxon>Bacteria</taxon>
        <taxon>Pseudomonadati</taxon>
        <taxon>Pseudomonadota</taxon>
        <taxon>Betaproteobacteria</taxon>
        <taxon>Neisseriales</taxon>
        <taxon>Neisseriaceae</taxon>
        <taxon>Kingella</taxon>
    </lineage>
</organism>
<dbReference type="Proteomes" id="UP001298424">
    <property type="component" value="Unassembled WGS sequence"/>
</dbReference>
<keyword evidence="8" id="KW-1185">Reference proteome</keyword>
<feature type="transmembrane region" description="Helical" evidence="6">
    <location>
        <begin position="62"/>
        <end position="83"/>
    </location>
</feature>
<keyword evidence="4 6" id="KW-0472">Membrane</keyword>
<keyword evidence="2 6" id="KW-0812">Transmembrane</keyword>
<evidence type="ECO:0000256" key="5">
    <source>
        <dbReference type="SAM" id="MobiDB-lite"/>
    </source>
</evidence>
<dbReference type="InterPro" id="IPR052719">
    <property type="entry name" value="CvpA-like"/>
</dbReference>
<sequence>MEMTVFDWSVLATIAAFVLFSAWRGFAVEVLNLAGWVVSLVLARLLAVSVAETLLSSMRPHAMAVVVGFIGVFVACRFGHALLGKLLTGAIEKSPLNATNRLLGAAVGALKGTIVVTLGVMLLSFTSAPRMPEWRDAPTAPVFEDLAQMALPYLPDFLAQYSEFPNRDPNAPQRAPNTKPDQPIPLE</sequence>